<sequence length="94" mass="10213">MVGSKQGLPSWIGVAAARVDFEGKVSSMSSSSSNPTDNHSGSSAAPPRSHSDVELSIERELSLPLVLLSFLLSSLILWTWPRQDYKVRLLGFLI</sequence>
<feature type="region of interest" description="Disordered" evidence="1">
    <location>
        <begin position="25"/>
        <end position="51"/>
    </location>
</feature>
<name>A0AAE1JGN4_9FABA</name>
<dbReference type="Proteomes" id="UP001293593">
    <property type="component" value="Unassembled WGS sequence"/>
</dbReference>
<evidence type="ECO:0000313" key="3">
    <source>
        <dbReference type="Proteomes" id="UP001293593"/>
    </source>
</evidence>
<proteinExistence type="predicted"/>
<feature type="compositionally biased region" description="Low complexity" evidence="1">
    <location>
        <begin position="26"/>
        <end position="43"/>
    </location>
</feature>
<reference evidence="2" key="1">
    <citation type="submission" date="2023-10" db="EMBL/GenBank/DDBJ databases">
        <title>Chromosome-level genome of the transformable northern wattle, Acacia crassicarpa.</title>
        <authorList>
            <person name="Massaro I."/>
            <person name="Sinha N.R."/>
            <person name="Poethig S."/>
            <person name="Leichty A.R."/>
        </authorList>
    </citation>
    <scope>NUCLEOTIDE SEQUENCE</scope>
    <source>
        <strain evidence="2">Acra3RX</strain>
        <tissue evidence="2">Leaf</tissue>
    </source>
</reference>
<dbReference type="AlphaFoldDB" id="A0AAE1JGN4"/>
<gene>
    <name evidence="2" type="ORF">QN277_022355</name>
</gene>
<protein>
    <submittedName>
        <fullName evidence="2">Uncharacterized protein</fullName>
    </submittedName>
</protein>
<evidence type="ECO:0000256" key="1">
    <source>
        <dbReference type="SAM" id="MobiDB-lite"/>
    </source>
</evidence>
<dbReference type="EMBL" id="JAWXYG010000006">
    <property type="protein sequence ID" value="KAK4269163.1"/>
    <property type="molecule type" value="Genomic_DNA"/>
</dbReference>
<organism evidence="2 3">
    <name type="scientific">Acacia crassicarpa</name>
    <name type="common">northern wattle</name>
    <dbReference type="NCBI Taxonomy" id="499986"/>
    <lineage>
        <taxon>Eukaryota</taxon>
        <taxon>Viridiplantae</taxon>
        <taxon>Streptophyta</taxon>
        <taxon>Embryophyta</taxon>
        <taxon>Tracheophyta</taxon>
        <taxon>Spermatophyta</taxon>
        <taxon>Magnoliopsida</taxon>
        <taxon>eudicotyledons</taxon>
        <taxon>Gunneridae</taxon>
        <taxon>Pentapetalae</taxon>
        <taxon>rosids</taxon>
        <taxon>fabids</taxon>
        <taxon>Fabales</taxon>
        <taxon>Fabaceae</taxon>
        <taxon>Caesalpinioideae</taxon>
        <taxon>mimosoid clade</taxon>
        <taxon>Acacieae</taxon>
        <taxon>Acacia</taxon>
    </lineage>
</organism>
<evidence type="ECO:0000313" key="2">
    <source>
        <dbReference type="EMBL" id="KAK4269163.1"/>
    </source>
</evidence>
<comment type="caution">
    <text evidence="2">The sequence shown here is derived from an EMBL/GenBank/DDBJ whole genome shotgun (WGS) entry which is preliminary data.</text>
</comment>
<keyword evidence="3" id="KW-1185">Reference proteome</keyword>
<accession>A0AAE1JGN4</accession>